<keyword evidence="2" id="KW-1185">Reference proteome</keyword>
<evidence type="ECO:0000313" key="1">
    <source>
        <dbReference type="EMBL" id="AIY66667.1"/>
    </source>
</evidence>
<organism evidence="1 2">
    <name type="scientific">Pseudoalteromonas piratica</name>
    <dbReference type="NCBI Taxonomy" id="1348114"/>
    <lineage>
        <taxon>Bacteria</taxon>
        <taxon>Pseudomonadati</taxon>
        <taxon>Pseudomonadota</taxon>
        <taxon>Gammaproteobacteria</taxon>
        <taxon>Alteromonadales</taxon>
        <taxon>Pseudoalteromonadaceae</taxon>
        <taxon>Pseudoalteromonas</taxon>
    </lineage>
</organism>
<dbReference type="eggNOG" id="ENOG5034BPA">
    <property type="taxonomic scope" value="Bacteria"/>
</dbReference>
<proteinExistence type="predicted"/>
<dbReference type="HOGENOM" id="CLU_2754915_0_0_6"/>
<dbReference type="KEGG" id="pseo:OM33_16155"/>
<reference evidence="1 2" key="1">
    <citation type="submission" date="2014-11" db="EMBL/GenBank/DDBJ databases">
        <title>Complete Genome Sequence of Pseudoalteromonas sp. Strain OCN003 Isolated from Kaneohe Bay, Oahu, Hawaii.</title>
        <authorList>
            <person name="Beurmann S."/>
            <person name="Videau P."/>
            <person name="Ushijima B."/>
            <person name="Smith A.M."/>
            <person name="Aeby G.S."/>
            <person name="Callahan S.M."/>
            <person name="Belcaid M."/>
        </authorList>
    </citation>
    <scope>NUCLEOTIDE SEQUENCE [LARGE SCALE GENOMIC DNA]</scope>
    <source>
        <strain evidence="1 2">OCN003</strain>
    </source>
</reference>
<dbReference type="Proteomes" id="UP000030341">
    <property type="component" value="Chromosome 2"/>
</dbReference>
<name>A0A0A7EL53_9GAMM</name>
<protein>
    <submittedName>
        <fullName evidence="1">Uncharacterized protein</fullName>
    </submittedName>
</protein>
<accession>A0A0A7EL53</accession>
<sequence>MNNAKQQFSIDQKLQAMRPFIDLELFNRSIDYRRKVIFSFKQQERMLQQIKDEYAEPSIREDYDCILGYN</sequence>
<dbReference type="OrthoDB" id="9880000at2"/>
<dbReference type="RefSeq" id="WP_040135073.1">
    <property type="nucleotide sequence ID" value="NZ_CP009889.1"/>
</dbReference>
<gene>
    <name evidence="1" type="ORF">OM33_16155</name>
</gene>
<dbReference type="EMBL" id="CP009889">
    <property type="protein sequence ID" value="AIY66667.1"/>
    <property type="molecule type" value="Genomic_DNA"/>
</dbReference>
<dbReference type="AlphaFoldDB" id="A0A0A7EL53"/>
<evidence type="ECO:0000313" key="2">
    <source>
        <dbReference type="Proteomes" id="UP000030341"/>
    </source>
</evidence>